<keyword evidence="1" id="KW-1133">Transmembrane helix</keyword>
<sequence length="220" mass="24522">MKWNRFQVRKALYYAIPLSIIFLDVWVFIELSEELNENALHAFDDSFIQLIQGQISEPLTILMIWITTLANSSILIFFGIVLVTVLLYKKQAALAVFIAVTNLLGGGFNWLLKSVFSRERPNLEVLIEQGGYSFPSGHAMGSIIFYGSLSVVIIMMTNRKSISYLTGVLSSLLILLIGISRIYLGVHFPSDIVAGFAAGAAWLTICISGYLLYRTKSVKN</sequence>
<dbReference type="OrthoDB" id="9789113at2"/>
<dbReference type="AlphaFoldDB" id="A0A0C2VLJ8"/>
<protein>
    <recommendedName>
        <fullName evidence="2">Phosphatidic acid phosphatase type 2/haloperoxidase domain-containing protein</fullName>
    </recommendedName>
</protein>
<organism evidence="3 4">
    <name type="scientific">Jeotgalibacillus soli</name>
    <dbReference type="NCBI Taxonomy" id="889306"/>
    <lineage>
        <taxon>Bacteria</taxon>
        <taxon>Bacillati</taxon>
        <taxon>Bacillota</taxon>
        <taxon>Bacilli</taxon>
        <taxon>Bacillales</taxon>
        <taxon>Caryophanaceae</taxon>
        <taxon>Jeotgalibacillus</taxon>
    </lineage>
</organism>
<accession>A0A0C2VLJ8</accession>
<dbReference type="Proteomes" id="UP000031938">
    <property type="component" value="Unassembled WGS sequence"/>
</dbReference>
<feature type="transmembrane region" description="Helical" evidence="1">
    <location>
        <begin position="132"/>
        <end position="155"/>
    </location>
</feature>
<dbReference type="SUPFAM" id="SSF48317">
    <property type="entry name" value="Acid phosphatase/Vanadium-dependent haloperoxidase"/>
    <property type="match status" value="1"/>
</dbReference>
<feature type="transmembrane region" description="Helical" evidence="1">
    <location>
        <begin position="192"/>
        <end position="213"/>
    </location>
</feature>
<comment type="caution">
    <text evidence="3">The sequence shown here is derived from an EMBL/GenBank/DDBJ whole genome shotgun (WGS) entry which is preliminary data.</text>
</comment>
<keyword evidence="4" id="KW-1185">Reference proteome</keyword>
<evidence type="ECO:0000313" key="4">
    <source>
        <dbReference type="Proteomes" id="UP000031938"/>
    </source>
</evidence>
<dbReference type="RefSeq" id="WP_052474819.1">
    <property type="nucleotide sequence ID" value="NZ_JXRP01000018.1"/>
</dbReference>
<dbReference type="PANTHER" id="PTHR14969">
    <property type="entry name" value="SPHINGOSINE-1-PHOSPHATE PHOSPHOHYDROLASE"/>
    <property type="match status" value="1"/>
</dbReference>
<proteinExistence type="predicted"/>
<dbReference type="Pfam" id="PF01569">
    <property type="entry name" value="PAP2"/>
    <property type="match status" value="1"/>
</dbReference>
<dbReference type="SMART" id="SM00014">
    <property type="entry name" value="acidPPc"/>
    <property type="match status" value="1"/>
</dbReference>
<dbReference type="CDD" id="cd03392">
    <property type="entry name" value="PAP2_like_2"/>
    <property type="match status" value="1"/>
</dbReference>
<dbReference type="PANTHER" id="PTHR14969:SF13">
    <property type="entry name" value="AT30094P"/>
    <property type="match status" value="1"/>
</dbReference>
<feature type="transmembrane region" description="Helical" evidence="1">
    <location>
        <begin position="162"/>
        <end position="186"/>
    </location>
</feature>
<feature type="transmembrane region" description="Helical" evidence="1">
    <location>
        <begin position="12"/>
        <end position="29"/>
    </location>
</feature>
<evidence type="ECO:0000256" key="1">
    <source>
        <dbReference type="SAM" id="Phobius"/>
    </source>
</evidence>
<evidence type="ECO:0000313" key="3">
    <source>
        <dbReference type="EMBL" id="KIL45341.1"/>
    </source>
</evidence>
<evidence type="ECO:0000259" key="2">
    <source>
        <dbReference type="SMART" id="SM00014"/>
    </source>
</evidence>
<dbReference type="STRING" id="889306.KP78_28850"/>
<dbReference type="InterPro" id="IPR000326">
    <property type="entry name" value="PAP2/HPO"/>
</dbReference>
<reference evidence="3 4" key="1">
    <citation type="submission" date="2015-01" db="EMBL/GenBank/DDBJ databases">
        <title>Genome sequencing of Jeotgalibacillus soli.</title>
        <authorList>
            <person name="Goh K.M."/>
            <person name="Chan K.-G."/>
            <person name="Yaakop A.S."/>
            <person name="Ee R."/>
            <person name="Gan H.M."/>
            <person name="Chan C.S."/>
        </authorList>
    </citation>
    <scope>NUCLEOTIDE SEQUENCE [LARGE SCALE GENOMIC DNA]</scope>
    <source>
        <strain evidence="3 4">P9</strain>
    </source>
</reference>
<name>A0A0C2VLJ8_9BACL</name>
<feature type="transmembrane region" description="Helical" evidence="1">
    <location>
        <begin position="62"/>
        <end position="87"/>
    </location>
</feature>
<dbReference type="Gene3D" id="1.20.144.10">
    <property type="entry name" value="Phosphatidic acid phosphatase type 2/haloperoxidase"/>
    <property type="match status" value="2"/>
</dbReference>
<dbReference type="EMBL" id="JXRP01000018">
    <property type="protein sequence ID" value="KIL45341.1"/>
    <property type="molecule type" value="Genomic_DNA"/>
</dbReference>
<gene>
    <name evidence="3" type="ORF">KP78_28850</name>
</gene>
<feature type="transmembrane region" description="Helical" evidence="1">
    <location>
        <begin position="94"/>
        <end position="112"/>
    </location>
</feature>
<dbReference type="PATRIC" id="fig|889306.3.peg.2899"/>
<feature type="domain" description="Phosphatidic acid phosphatase type 2/haloperoxidase" evidence="2">
    <location>
        <begin position="95"/>
        <end position="207"/>
    </location>
</feature>
<dbReference type="InterPro" id="IPR036938">
    <property type="entry name" value="PAP2/HPO_sf"/>
</dbReference>
<keyword evidence="1" id="KW-0472">Membrane</keyword>
<keyword evidence="1" id="KW-0812">Transmembrane</keyword>